<dbReference type="Proteomes" id="UP001652445">
    <property type="component" value="Unassembled WGS sequence"/>
</dbReference>
<name>A0ABT2UQP6_9BACL</name>
<comment type="caution">
    <text evidence="2">The sequence shown here is derived from an EMBL/GenBank/DDBJ whole genome shotgun (WGS) entry which is preliminary data.</text>
</comment>
<keyword evidence="3" id="KW-1185">Reference proteome</keyword>
<dbReference type="RefSeq" id="WP_262687811.1">
    <property type="nucleotide sequence ID" value="NZ_JAOQIO010000111.1"/>
</dbReference>
<evidence type="ECO:0000313" key="3">
    <source>
        <dbReference type="Proteomes" id="UP001652445"/>
    </source>
</evidence>
<evidence type="ECO:0000313" key="2">
    <source>
        <dbReference type="EMBL" id="MCU6796984.1"/>
    </source>
</evidence>
<sequence length="158" mass="18012">MLTFEQKLAIMESFPELTRSDVSLGRVNFSYEQSAYDKKNVAYHLHPNGNGFIYAGRLRGYSTDDKGFVNIRDYEADALRSLVAESILSLTDTSTQKTPPRTESTQKERWEGPDNQSLVVTFEDELWYVYAGVNLESAFETYEEAAQYCLEEGFTKAT</sequence>
<dbReference type="EMBL" id="JAOQIO010000111">
    <property type="protein sequence ID" value="MCU6796984.1"/>
    <property type="molecule type" value="Genomic_DNA"/>
</dbReference>
<proteinExistence type="predicted"/>
<feature type="compositionally biased region" description="Polar residues" evidence="1">
    <location>
        <begin position="92"/>
        <end position="103"/>
    </location>
</feature>
<organism evidence="2 3">
    <name type="scientific">Paenibacillus baimaensis</name>
    <dbReference type="NCBI Taxonomy" id="2982185"/>
    <lineage>
        <taxon>Bacteria</taxon>
        <taxon>Bacillati</taxon>
        <taxon>Bacillota</taxon>
        <taxon>Bacilli</taxon>
        <taxon>Bacillales</taxon>
        <taxon>Paenibacillaceae</taxon>
        <taxon>Paenibacillus</taxon>
    </lineage>
</organism>
<gene>
    <name evidence="2" type="ORF">OB236_33135</name>
</gene>
<accession>A0ABT2UQP6</accession>
<protein>
    <submittedName>
        <fullName evidence="2">Uncharacterized protein</fullName>
    </submittedName>
</protein>
<reference evidence="2 3" key="1">
    <citation type="submission" date="2022-09" db="EMBL/GenBank/DDBJ databases">
        <authorList>
            <person name="Han X.L."/>
            <person name="Wang Q."/>
            <person name="Lu T."/>
        </authorList>
    </citation>
    <scope>NUCLEOTIDE SEQUENCE [LARGE SCALE GENOMIC DNA]</scope>
    <source>
        <strain evidence="2 3">WQ 127069</strain>
    </source>
</reference>
<evidence type="ECO:0000256" key="1">
    <source>
        <dbReference type="SAM" id="MobiDB-lite"/>
    </source>
</evidence>
<feature type="region of interest" description="Disordered" evidence="1">
    <location>
        <begin position="92"/>
        <end position="112"/>
    </location>
</feature>